<keyword evidence="2" id="KW-1185">Reference proteome</keyword>
<comment type="caution">
    <text evidence="1">The sequence shown here is derived from an EMBL/GenBank/DDBJ whole genome shotgun (WGS) entry which is preliminary data.</text>
</comment>
<dbReference type="SUPFAM" id="SSF57262">
    <property type="entry name" value="Leech antihemostatic proteins"/>
    <property type="match status" value="1"/>
</dbReference>
<sequence>MDLKYLIAAVILGGCSGGYIKDKRFIFSDGSSGFQSPFHLQPGQFGTFGGLVSTAIPIAGHVAFTNPCIPSQSVCHINCPSGYLQGPLGCHFCACAHDHTETTTSANGIPLVVSQATTHVPAVQTTTVNMTCEDAKVLCNLKCAGSGYYVDHDDCTSCICKSDLATHSGK</sequence>
<dbReference type="Gene3D" id="2.10.22.10">
    <property type="entry name" value="Antistasin, domain 1"/>
    <property type="match status" value="1"/>
</dbReference>
<evidence type="ECO:0008006" key="3">
    <source>
        <dbReference type="Google" id="ProtNLM"/>
    </source>
</evidence>
<dbReference type="EMBL" id="JBJQND010000002">
    <property type="protein sequence ID" value="KAL3885763.1"/>
    <property type="molecule type" value="Genomic_DNA"/>
</dbReference>
<accession>A0ABD3XLE9</accession>
<protein>
    <recommendedName>
        <fullName evidence="3">Antistasin-like domain-containing protein</fullName>
    </recommendedName>
</protein>
<evidence type="ECO:0000313" key="2">
    <source>
        <dbReference type="Proteomes" id="UP001634394"/>
    </source>
</evidence>
<gene>
    <name evidence="1" type="ORF">ACJMK2_025804</name>
</gene>
<proteinExistence type="predicted"/>
<dbReference type="InterPro" id="IPR011061">
    <property type="entry name" value="Hirudin/antistatin"/>
</dbReference>
<organism evidence="1 2">
    <name type="scientific">Sinanodonta woodiana</name>
    <name type="common">Chinese pond mussel</name>
    <name type="synonym">Anodonta woodiana</name>
    <dbReference type="NCBI Taxonomy" id="1069815"/>
    <lineage>
        <taxon>Eukaryota</taxon>
        <taxon>Metazoa</taxon>
        <taxon>Spiralia</taxon>
        <taxon>Lophotrochozoa</taxon>
        <taxon>Mollusca</taxon>
        <taxon>Bivalvia</taxon>
        <taxon>Autobranchia</taxon>
        <taxon>Heteroconchia</taxon>
        <taxon>Palaeoheterodonta</taxon>
        <taxon>Unionida</taxon>
        <taxon>Unionoidea</taxon>
        <taxon>Unionidae</taxon>
        <taxon>Unioninae</taxon>
        <taxon>Sinanodonta</taxon>
    </lineage>
</organism>
<name>A0ABD3XLE9_SINWO</name>
<dbReference type="PROSITE" id="PS51257">
    <property type="entry name" value="PROKAR_LIPOPROTEIN"/>
    <property type="match status" value="1"/>
</dbReference>
<evidence type="ECO:0000313" key="1">
    <source>
        <dbReference type="EMBL" id="KAL3885763.1"/>
    </source>
</evidence>
<dbReference type="AlphaFoldDB" id="A0ABD3XLE9"/>
<reference evidence="1 2" key="1">
    <citation type="submission" date="2024-11" db="EMBL/GenBank/DDBJ databases">
        <title>Chromosome-level genome assembly of the freshwater bivalve Anodonta woodiana.</title>
        <authorList>
            <person name="Chen X."/>
        </authorList>
    </citation>
    <scope>NUCLEOTIDE SEQUENCE [LARGE SCALE GENOMIC DNA]</scope>
    <source>
        <strain evidence="1">MN2024</strain>
        <tissue evidence="1">Gills</tissue>
    </source>
</reference>
<dbReference type="Proteomes" id="UP001634394">
    <property type="component" value="Unassembled WGS sequence"/>
</dbReference>